<gene>
    <name evidence="1" type="ORF">ENKNEFLB_01314</name>
</gene>
<sequence length="104" mass="11253">MTIAPDTLDPVAADEVYVAGIEPHPRPRGRRVLEAALDLWCASFGGLMELSSAGDVVVRRRHDDGEELRLAAGPPQHAAGVLDEVRSDLARLDPEEFRAAWAIA</sequence>
<accession>A0ABX8EEL5</accession>
<dbReference type="EMBL" id="CP075371">
    <property type="protein sequence ID" value="QVT78936.1"/>
    <property type="molecule type" value="Genomic_DNA"/>
</dbReference>
<organism evidence="1 2">
    <name type="scientific">Nocardioides aquaticus</name>
    <dbReference type="NCBI Taxonomy" id="160826"/>
    <lineage>
        <taxon>Bacteria</taxon>
        <taxon>Bacillati</taxon>
        <taxon>Actinomycetota</taxon>
        <taxon>Actinomycetes</taxon>
        <taxon>Propionibacteriales</taxon>
        <taxon>Nocardioidaceae</taxon>
        <taxon>Nocardioides</taxon>
    </lineage>
</organism>
<protein>
    <recommendedName>
        <fullName evidence="3">DUF2218 domain-containing protein</fullName>
    </recommendedName>
</protein>
<keyword evidence="2" id="KW-1185">Reference proteome</keyword>
<evidence type="ECO:0000313" key="1">
    <source>
        <dbReference type="EMBL" id="QVT78936.1"/>
    </source>
</evidence>
<proteinExistence type="predicted"/>
<evidence type="ECO:0008006" key="3">
    <source>
        <dbReference type="Google" id="ProtNLM"/>
    </source>
</evidence>
<name>A0ABX8EEL5_9ACTN</name>
<evidence type="ECO:0000313" key="2">
    <source>
        <dbReference type="Proteomes" id="UP000679307"/>
    </source>
</evidence>
<dbReference type="RefSeq" id="WP_214058455.1">
    <property type="nucleotide sequence ID" value="NZ_BAAAHS010000066.1"/>
</dbReference>
<dbReference type="Proteomes" id="UP000679307">
    <property type="component" value="Chromosome"/>
</dbReference>
<reference evidence="1 2" key="1">
    <citation type="submission" date="2021-05" db="EMBL/GenBank/DDBJ databases">
        <title>Complete genome of Nocardioides aquaticus KCTC 9944T isolated from meromictic and hypersaline Ekho Lake, Antarctica.</title>
        <authorList>
            <person name="Hwang K."/>
            <person name="Kim K.M."/>
            <person name="Choe H."/>
        </authorList>
    </citation>
    <scope>NUCLEOTIDE SEQUENCE [LARGE SCALE GENOMIC DNA]</scope>
    <source>
        <strain evidence="1 2">KCTC 9944</strain>
    </source>
</reference>